<comment type="caution">
    <text evidence="1">The sequence shown here is derived from an EMBL/GenBank/DDBJ whole genome shotgun (WGS) entry which is preliminary data.</text>
</comment>
<proteinExistence type="predicted"/>
<evidence type="ECO:0000313" key="1">
    <source>
        <dbReference type="EMBL" id="MBQ0829522.1"/>
    </source>
</evidence>
<keyword evidence="2" id="KW-1185">Reference proteome</keyword>
<dbReference type="Gene3D" id="3.40.50.1000">
    <property type="entry name" value="HAD superfamily/HAD-like"/>
    <property type="match status" value="1"/>
</dbReference>
<dbReference type="RefSeq" id="WP_210875130.1">
    <property type="nucleotide sequence ID" value="NZ_JAGPNL010000007.1"/>
</dbReference>
<evidence type="ECO:0000313" key="2">
    <source>
        <dbReference type="Proteomes" id="UP000677875"/>
    </source>
</evidence>
<accession>A0A940XL62</accession>
<reference evidence="1" key="1">
    <citation type="submission" date="2021-04" db="EMBL/GenBank/DDBJ databases">
        <title>Genome seq and assembly of Streptomyces sp. RG38.</title>
        <authorList>
            <person name="Chhetri G."/>
        </authorList>
    </citation>
    <scope>NUCLEOTIDE SEQUENCE</scope>
    <source>
        <strain evidence="1">RG38</strain>
    </source>
</reference>
<dbReference type="EMBL" id="JAGPNL010000007">
    <property type="protein sequence ID" value="MBQ0829522.1"/>
    <property type="molecule type" value="Genomic_DNA"/>
</dbReference>
<gene>
    <name evidence="1" type="ORF">J5Y05_23970</name>
</gene>
<dbReference type="InterPro" id="IPR023214">
    <property type="entry name" value="HAD_sf"/>
</dbReference>
<dbReference type="Proteomes" id="UP000677875">
    <property type="component" value="Unassembled WGS sequence"/>
</dbReference>
<organism evidence="1 2">
    <name type="scientific">Streptomyces tagetis</name>
    <dbReference type="NCBI Taxonomy" id="2820809"/>
    <lineage>
        <taxon>Bacteria</taxon>
        <taxon>Bacillati</taxon>
        <taxon>Actinomycetota</taxon>
        <taxon>Actinomycetes</taxon>
        <taxon>Kitasatosporales</taxon>
        <taxon>Streptomycetaceae</taxon>
        <taxon>Streptomyces</taxon>
    </lineage>
</organism>
<dbReference type="AlphaFoldDB" id="A0A940XL62"/>
<name>A0A940XL62_9ACTN</name>
<protein>
    <submittedName>
        <fullName evidence="1">Uncharacterized protein</fullName>
    </submittedName>
</protein>
<sequence>MAGGRAVGVRVIGVATGRASAGDLHDADGVLDGLTDTDTVLAAIGV</sequence>